<keyword evidence="2" id="KW-0472">Membrane</keyword>
<feature type="transmembrane region" description="Helical" evidence="2">
    <location>
        <begin position="51"/>
        <end position="69"/>
    </location>
</feature>
<evidence type="ECO:0000313" key="4">
    <source>
        <dbReference type="Proteomes" id="UP000039046"/>
    </source>
</evidence>
<proteinExistence type="inferred from homology"/>
<dbReference type="PANTHER" id="PTHR33365">
    <property type="entry name" value="YALI0B05434P"/>
    <property type="match status" value="1"/>
</dbReference>
<dbReference type="GO" id="GO:0043386">
    <property type="term" value="P:mycotoxin biosynthetic process"/>
    <property type="evidence" value="ECO:0007669"/>
    <property type="project" value="InterPro"/>
</dbReference>
<evidence type="ECO:0000256" key="2">
    <source>
        <dbReference type="SAM" id="Phobius"/>
    </source>
</evidence>
<reference evidence="3 4" key="1">
    <citation type="journal article" date="2015" name="Genome Announc.">
        <title>Draft Genome Sequence and Gene Annotation of the Entomopathogenic Fungus Verticillium hemipterigenum.</title>
        <authorList>
            <person name="Horn F."/>
            <person name="Habel A."/>
            <person name="Scharf D.H."/>
            <person name="Dworschak J."/>
            <person name="Brakhage A.A."/>
            <person name="Guthke R."/>
            <person name="Hertweck C."/>
            <person name="Linde J."/>
        </authorList>
    </citation>
    <scope>NUCLEOTIDE SEQUENCE [LARGE SCALE GENOMIC DNA]</scope>
</reference>
<keyword evidence="2" id="KW-1133">Transmembrane helix</keyword>
<keyword evidence="4" id="KW-1185">Reference proteome</keyword>
<protein>
    <recommendedName>
        <fullName evidence="5">Tat pathway signal sequence</fullName>
    </recommendedName>
</protein>
<evidence type="ECO:0000256" key="1">
    <source>
        <dbReference type="ARBA" id="ARBA00035112"/>
    </source>
</evidence>
<organism evidence="3 4">
    <name type="scientific">[Torrubiella] hemipterigena</name>
    <dbReference type="NCBI Taxonomy" id="1531966"/>
    <lineage>
        <taxon>Eukaryota</taxon>
        <taxon>Fungi</taxon>
        <taxon>Dikarya</taxon>
        <taxon>Ascomycota</taxon>
        <taxon>Pezizomycotina</taxon>
        <taxon>Sordariomycetes</taxon>
        <taxon>Hypocreomycetidae</taxon>
        <taxon>Hypocreales</taxon>
        <taxon>Clavicipitaceae</taxon>
        <taxon>Clavicipitaceae incertae sedis</taxon>
        <taxon>'Torrubiella' clade</taxon>
    </lineage>
</organism>
<sequence length="269" mass="30862">MHTSRSPSASSTASTVVDDEAAQHLIEKYDPPNTLPPLEYTRHQFFTFSRIYSICLHSLVVILLLLVAYQNRPSLLKIQTAGRTWSPIHKYLKYEVNSATFDYHHDTIFSGPPTKEHNLAWINLLKPAYFGASHDEMIHAGESFENVTELTAGGYMASLGVYHEIHCVRQLRFWLYRESYYPNLTTAQEDYLYHHLDHCLEVLRKSVMCHGDSSVITFNWNNIGDDHPQIQSNSRAVCVDWNSIETWATSRMVGNNPDVIRPEHASHSK</sequence>
<gene>
    <name evidence="3" type="ORF">VHEMI04104</name>
</gene>
<dbReference type="AlphaFoldDB" id="A0A0A1T0E9"/>
<name>A0A0A1T0E9_9HYPO</name>
<dbReference type="InterPro" id="IPR021765">
    <property type="entry name" value="UstYa-like"/>
</dbReference>
<dbReference type="Pfam" id="PF11807">
    <property type="entry name" value="UstYa"/>
    <property type="match status" value="1"/>
</dbReference>
<accession>A0A0A1T0E9</accession>
<dbReference type="STRING" id="1531966.A0A0A1T0E9"/>
<keyword evidence="2" id="KW-0812">Transmembrane</keyword>
<dbReference type="OrthoDB" id="4933054at2759"/>
<evidence type="ECO:0000313" key="3">
    <source>
        <dbReference type="EMBL" id="CEJ86434.1"/>
    </source>
</evidence>
<dbReference type="HOGENOM" id="CLU_042941_2_2_1"/>
<evidence type="ECO:0008006" key="5">
    <source>
        <dbReference type="Google" id="ProtNLM"/>
    </source>
</evidence>
<dbReference type="PANTHER" id="PTHR33365:SF7">
    <property type="entry name" value="TAT PATHWAY SIGNAL SEQUENCE"/>
    <property type="match status" value="1"/>
</dbReference>
<dbReference type="Proteomes" id="UP000039046">
    <property type="component" value="Unassembled WGS sequence"/>
</dbReference>
<comment type="similarity">
    <text evidence="1">Belongs to the ustYa family.</text>
</comment>
<dbReference type="EMBL" id="CDHN01000002">
    <property type="protein sequence ID" value="CEJ86434.1"/>
    <property type="molecule type" value="Genomic_DNA"/>
</dbReference>